<dbReference type="Pfam" id="PF01419">
    <property type="entry name" value="Jacalin"/>
    <property type="match status" value="3"/>
</dbReference>
<keyword evidence="2" id="KW-0430">Lectin</keyword>
<dbReference type="SMART" id="SM00915">
    <property type="entry name" value="Jacalin"/>
    <property type="match status" value="3"/>
</dbReference>
<gene>
    <name evidence="6" type="ordered locus">AXX17_At5g33330</name>
    <name evidence="7" type="ORF">AN1_LOCUS23780</name>
    <name evidence="5" type="ORF">C24_LOCUS23624</name>
</gene>
<dbReference type="OrthoDB" id="4325201at2759"/>
<dbReference type="GO" id="GO:0030246">
    <property type="term" value="F:carbohydrate binding"/>
    <property type="evidence" value="ECO:0007669"/>
    <property type="project" value="UniProtKB-KW"/>
</dbReference>
<dbReference type="CDD" id="cd09612">
    <property type="entry name" value="Jacalin"/>
    <property type="match status" value="3"/>
</dbReference>
<dbReference type="EMBL" id="CACRSJ010000110">
    <property type="protein sequence ID" value="VYS68388.1"/>
    <property type="molecule type" value="Genomic_DNA"/>
</dbReference>
<feature type="domain" description="Jacalin-type lectin" evidence="4">
    <location>
        <begin position="2"/>
        <end position="143"/>
    </location>
</feature>
<accession>A0A5S9Y8T0</accession>
<proteinExistence type="inferred from homology"/>
<dbReference type="InterPro" id="IPR033734">
    <property type="entry name" value="Jacalin-like_lectin_dom_plant"/>
</dbReference>
<sequence>MALMVNAKGGNGGKEWDDGFDYEGVTKIHVRAGSEGIQFIKFDYVKVGKTIDGPIHGVSGLGMTQTFEINHLQKEYLVSIEGYYDKSTGVIQSIQFKTNVKTSDMMGFNKGTKFSLGIIRSKIIGFHGFSDKNVYSLGAYFIKVPATKSGMQGGQNTGKSYDYGGDYDGIRKVYVTYDGTSIRHMRVDYDKAGQVECYEYGDKTGTQYKITVNYPYECITSVEGSYANTQPYGCIVLRSLTFKTSNGRTLVIGTVTGTKFLLESKGNAIVGFHGRVGSCVDSIGAYYAPFSPSPPPTEKLEGQGGDGGDSWDDGAFLNVKKVYVGQGSNGIVAVKFEYENDASEVVVGDEHGKTTLLGYEVFELDYPNEYITSVEGCHDKVMGAETGVITMLRFKTNKRTSPPFGLEAGVNFVLQKESHKITGFHGKSSTMLHQIGVHVVPITE</sequence>
<reference evidence="6" key="2">
    <citation type="submission" date="2016-03" db="EMBL/GenBank/DDBJ databases">
        <title>Full-length assembly of Arabidopsis thaliana Ler reveals the complement of translocations and inversions.</title>
        <authorList>
            <person name="Zapata L."/>
            <person name="Schneeberger K."/>
            <person name="Ossowski S."/>
        </authorList>
    </citation>
    <scope>NUCLEOTIDE SEQUENCE [LARGE SCALE GENOMIC DNA]</scope>
    <source>
        <tissue evidence="6">Leaf</tissue>
    </source>
</reference>
<name>A0A178UE17_ARATH</name>
<dbReference type="Gene3D" id="2.100.10.30">
    <property type="entry name" value="Jacalin-like lectin domain"/>
    <property type="match status" value="3"/>
</dbReference>
<dbReference type="InterPro" id="IPR001229">
    <property type="entry name" value="Jacalin-like_lectin_dom"/>
</dbReference>
<feature type="domain" description="Jacalin-type lectin" evidence="4">
    <location>
        <begin position="297"/>
        <end position="441"/>
    </location>
</feature>
<reference evidence="8" key="1">
    <citation type="journal article" date="2016" name="Proc. Natl. Acad. Sci. U.S.A.">
        <title>Chromosome-level assembly of Arabidopsis thaliana Ler reveals the extent of translocation and inversion polymorphisms.</title>
        <authorList>
            <person name="Zapata L."/>
            <person name="Ding J."/>
            <person name="Willing E.M."/>
            <person name="Hartwig B."/>
            <person name="Bezdan D."/>
            <person name="Jiao W.B."/>
            <person name="Patel V."/>
            <person name="Velikkakam James G."/>
            <person name="Koornneef M."/>
            <person name="Ossowski S."/>
            <person name="Schneeberger K."/>
        </authorList>
    </citation>
    <scope>NUCLEOTIDE SEQUENCE [LARGE SCALE GENOMIC DNA]</scope>
    <source>
        <strain evidence="8">cv. Landsberg erecta</strain>
    </source>
</reference>
<dbReference type="EMBL" id="LUHQ01000005">
    <property type="protein sequence ID" value="OAO92003.1"/>
    <property type="molecule type" value="Genomic_DNA"/>
</dbReference>
<evidence type="ECO:0000313" key="8">
    <source>
        <dbReference type="Proteomes" id="UP000078284"/>
    </source>
</evidence>
<dbReference type="Proteomes" id="UP000426265">
    <property type="component" value="Unassembled WGS sequence"/>
</dbReference>
<evidence type="ECO:0000313" key="10">
    <source>
        <dbReference type="Proteomes" id="UP000434276"/>
    </source>
</evidence>
<evidence type="ECO:0000259" key="4">
    <source>
        <dbReference type="PROSITE" id="PS51752"/>
    </source>
</evidence>
<evidence type="ECO:0000256" key="3">
    <source>
        <dbReference type="ARBA" id="ARBA00022737"/>
    </source>
</evidence>
<dbReference type="FunFam" id="2.100.10.30:FF:000001">
    <property type="entry name" value="Jacalin-related lectin 33"/>
    <property type="match status" value="3"/>
</dbReference>
<dbReference type="PROSITE" id="PS51752">
    <property type="entry name" value="JACALIN_LECTIN"/>
    <property type="match status" value="3"/>
</dbReference>
<dbReference type="Proteomes" id="UP000434276">
    <property type="component" value="Unassembled WGS sequence"/>
</dbReference>
<comment type="similarity">
    <text evidence="1">Belongs to the jacalin lectin family.</text>
</comment>
<evidence type="ECO:0000256" key="2">
    <source>
        <dbReference type="ARBA" id="ARBA00022734"/>
    </source>
</evidence>
<dbReference type="InterPro" id="IPR036404">
    <property type="entry name" value="Jacalin-like_lectin_dom_sf"/>
</dbReference>
<evidence type="ECO:0000313" key="6">
    <source>
        <dbReference type="EMBL" id="OAO92003.1"/>
    </source>
</evidence>
<dbReference type="EMBL" id="CACSHJ010000096">
    <property type="protein sequence ID" value="CAA0405690.1"/>
    <property type="molecule type" value="Genomic_DNA"/>
</dbReference>
<evidence type="ECO:0000256" key="1">
    <source>
        <dbReference type="ARBA" id="ARBA00006568"/>
    </source>
</evidence>
<feature type="domain" description="Jacalin-type lectin" evidence="4">
    <location>
        <begin position="146"/>
        <end position="289"/>
    </location>
</feature>
<evidence type="ECO:0000313" key="5">
    <source>
        <dbReference type="EMBL" id="CAA0405690.1"/>
    </source>
</evidence>
<protein>
    <recommendedName>
        <fullName evidence="4">Jacalin-type lectin domain-containing protein</fullName>
    </recommendedName>
</protein>
<dbReference type="AlphaFoldDB" id="A0A178UE17"/>
<dbReference type="SUPFAM" id="SSF51101">
    <property type="entry name" value="Mannose-binding lectins"/>
    <property type="match status" value="3"/>
</dbReference>
<evidence type="ECO:0000313" key="7">
    <source>
        <dbReference type="EMBL" id="VYS68388.1"/>
    </source>
</evidence>
<dbReference type="Proteomes" id="UP000078284">
    <property type="component" value="Chromosome 5"/>
</dbReference>
<organism evidence="6 8">
    <name type="scientific">Arabidopsis thaliana</name>
    <name type="common">Mouse-ear cress</name>
    <dbReference type="NCBI Taxonomy" id="3702"/>
    <lineage>
        <taxon>Eukaryota</taxon>
        <taxon>Viridiplantae</taxon>
        <taxon>Streptophyta</taxon>
        <taxon>Embryophyta</taxon>
        <taxon>Tracheophyta</taxon>
        <taxon>Spermatophyta</taxon>
        <taxon>Magnoliopsida</taxon>
        <taxon>eudicotyledons</taxon>
        <taxon>Gunneridae</taxon>
        <taxon>Pentapetalae</taxon>
        <taxon>rosids</taxon>
        <taxon>malvids</taxon>
        <taxon>Brassicales</taxon>
        <taxon>Brassicaceae</taxon>
        <taxon>Camelineae</taxon>
        <taxon>Arabidopsis</taxon>
    </lineage>
</organism>
<keyword evidence="3" id="KW-0677">Repeat</keyword>
<reference evidence="5 10" key="3">
    <citation type="submission" date="2019-12" db="EMBL/GenBank/DDBJ databases">
        <authorList>
            <person name="Jiao W.-B."/>
            <person name="Schneeberger K."/>
        </authorList>
    </citation>
    <scope>NUCLEOTIDE SEQUENCE [LARGE SCALE GENOMIC DNA]</scope>
    <source>
        <strain evidence="9">cv. An-1</strain>
        <strain evidence="10">cv. C24</strain>
    </source>
</reference>
<evidence type="ECO:0000313" key="9">
    <source>
        <dbReference type="Proteomes" id="UP000426265"/>
    </source>
</evidence>
<dbReference type="ExpressionAtlas" id="A0A178UE17">
    <property type="expression patterns" value="baseline and differential"/>
</dbReference>
<dbReference type="PANTHER" id="PTHR47293:SF66">
    <property type="entry name" value="JACALIN-RELATED LECTIN 11-RELATED"/>
    <property type="match status" value="1"/>
</dbReference>
<dbReference type="PANTHER" id="PTHR47293">
    <property type="entry name" value="JACALIN-RELATED LECTIN 3"/>
    <property type="match status" value="1"/>
</dbReference>
<accession>A0A178UE17</accession>